<evidence type="ECO:0000256" key="4">
    <source>
        <dbReference type="ARBA" id="ARBA00022475"/>
    </source>
</evidence>
<comment type="similarity">
    <text evidence="2">Belongs to the AzlC family.</text>
</comment>
<evidence type="ECO:0000313" key="10">
    <source>
        <dbReference type="Proteomes" id="UP000583387"/>
    </source>
</evidence>
<keyword evidence="7 8" id="KW-0472">Membrane</keyword>
<feature type="transmembrane region" description="Helical" evidence="8">
    <location>
        <begin position="56"/>
        <end position="80"/>
    </location>
</feature>
<keyword evidence="5 8" id="KW-0812">Transmembrane</keyword>
<keyword evidence="3" id="KW-0813">Transport</keyword>
<name>A0A7U7EPB6_9GAMM</name>
<evidence type="ECO:0000256" key="8">
    <source>
        <dbReference type="SAM" id="Phobius"/>
    </source>
</evidence>
<evidence type="ECO:0000256" key="7">
    <source>
        <dbReference type="ARBA" id="ARBA00023136"/>
    </source>
</evidence>
<comment type="subcellular location">
    <subcellularLocation>
        <location evidence="1">Cell membrane</location>
        <topology evidence="1">Multi-pass membrane protein</topology>
    </subcellularLocation>
</comment>
<evidence type="ECO:0000256" key="6">
    <source>
        <dbReference type="ARBA" id="ARBA00022989"/>
    </source>
</evidence>
<evidence type="ECO:0000256" key="3">
    <source>
        <dbReference type="ARBA" id="ARBA00022448"/>
    </source>
</evidence>
<feature type="transmembrane region" description="Helical" evidence="8">
    <location>
        <begin position="132"/>
        <end position="154"/>
    </location>
</feature>
<dbReference type="InterPro" id="IPR011606">
    <property type="entry name" value="Brnchd-chn_aa_trnsp_permease"/>
</dbReference>
<dbReference type="Proteomes" id="UP000583387">
    <property type="component" value="Unassembled WGS sequence"/>
</dbReference>
<evidence type="ECO:0000256" key="1">
    <source>
        <dbReference type="ARBA" id="ARBA00004651"/>
    </source>
</evidence>
<dbReference type="PANTHER" id="PTHR34979:SF1">
    <property type="entry name" value="INNER MEMBRANE PROTEIN YGAZ"/>
    <property type="match status" value="1"/>
</dbReference>
<dbReference type="EMBL" id="CAJFCI010000059">
    <property type="protein sequence ID" value="CAD5108692.1"/>
    <property type="molecule type" value="Genomic_DNA"/>
</dbReference>
<feature type="transmembrane region" description="Helical" evidence="8">
    <location>
        <begin position="161"/>
        <end position="182"/>
    </location>
</feature>
<feature type="transmembrane region" description="Helical" evidence="8">
    <location>
        <begin position="14"/>
        <end position="36"/>
    </location>
</feature>
<evidence type="ECO:0000256" key="2">
    <source>
        <dbReference type="ARBA" id="ARBA00010735"/>
    </source>
</evidence>
<dbReference type="AlphaFoldDB" id="A0A7U7EPB6"/>
<keyword evidence="4" id="KW-1003">Cell membrane</keyword>
<dbReference type="Pfam" id="PF03591">
    <property type="entry name" value="AzlC"/>
    <property type="match status" value="1"/>
</dbReference>
<sequence length="237" mass="25770">MTRRHEFLQGARDIVPLVVGAIPFGIIFGSLAASYGLSIWQAMGMSLLVFAGSAQFIAISLIGGGAGMAVVLLTTFVVNLRHALYSATLQPFVRHLPKRWRMPLAFWLTDEAFAVVQHRYAERDASPHKHWYYLGAALTMYLNWQLCTLAGVLFGQAVPNLAAWGLDFAMLATFIGIVVPMLKNRPQVSAALVAGAAALLCNDLPYKLGLMVAALSGIAVGIALERRESWKLEEEGV</sequence>
<protein>
    <submittedName>
        <fullName evidence="9">Inner membrane protein YgaZ</fullName>
    </submittedName>
</protein>
<proteinExistence type="inferred from homology"/>
<evidence type="ECO:0000256" key="5">
    <source>
        <dbReference type="ARBA" id="ARBA00022692"/>
    </source>
</evidence>
<keyword evidence="10" id="KW-1185">Reference proteome</keyword>
<accession>A0A7U7EPB6</accession>
<dbReference type="PANTHER" id="PTHR34979">
    <property type="entry name" value="INNER MEMBRANE PROTEIN YGAZ"/>
    <property type="match status" value="1"/>
</dbReference>
<gene>
    <name evidence="9" type="primary">ygaZ</name>
    <name evidence="9" type="ORF">PSEWESI4_02984</name>
</gene>
<dbReference type="GO" id="GO:1903785">
    <property type="term" value="P:L-valine transmembrane transport"/>
    <property type="evidence" value="ECO:0007669"/>
    <property type="project" value="TreeGrafter"/>
</dbReference>
<comment type="caution">
    <text evidence="9">The sequence shown here is derived from an EMBL/GenBank/DDBJ whole genome shotgun (WGS) entry which is preliminary data.</text>
</comment>
<reference evidence="9 10" key="1">
    <citation type="submission" date="2020-08" db="EMBL/GenBank/DDBJ databases">
        <authorList>
            <person name="Criscuolo A."/>
        </authorList>
    </citation>
    <scope>NUCLEOTIDE SEQUENCE [LARGE SCALE GENOMIC DNA]</scope>
    <source>
        <strain evidence="9">CIP111764</strain>
    </source>
</reference>
<organism evidence="9 10">
    <name type="scientific">Zestomonas carbonaria</name>
    <dbReference type="NCBI Taxonomy" id="2762745"/>
    <lineage>
        <taxon>Bacteria</taxon>
        <taxon>Pseudomonadati</taxon>
        <taxon>Pseudomonadota</taxon>
        <taxon>Gammaproteobacteria</taxon>
        <taxon>Pseudomonadales</taxon>
        <taxon>Pseudomonadaceae</taxon>
        <taxon>Zestomonas</taxon>
    </lineage>
</organism>
<dbReference type="GO" id="GO:0005886">
    <property type="term" value="C:plasma membrane"/>
    <property type="evidence" value="ECO:0007669"/>
    <property type="project" value="UniProtKB-SubCell"/>
</dbReference>
<evidence type="ECO:0000313" key="9">
    <source>
        <dbReference type="EMBL" id="CAD5108692.1"/>
    </source>
</evidence>
<dbReference type="RefSeq" id="WP_187672011.1">
    <property type="nucleotide sequence ID" value="NZ_CAJFCI010000059.1"/>
</dbReference>
<keyword evidence="6 8" id="KW-1133">Transmembrane helix</keyword>